<evidence type="ECO:0000256" key="2">
    <source>
        <dbReference type="ARBA" id="ARBA00022448"/>
    </source>
</evidence>
<evidence type="ECO:0000256" key="4">
    <source>
        <dbReference type="ARBA" id="ARBA00022840"/>
    </source>
</evidence>
<accession>A0A0F5QEV8</accession>
<keyword evidence="4" id="KW-0067">ATP-binding</keyword>
<name>A0A0F5QEV8_9HYPH</name>
<keyword evidence="7" id="KW-1185">Reference proteome</keyword>
<dbReference type="PATRIC" id="fig|1293439.3.peg.217"/>
<dbReference type="PROSITE" id="PS00211">
    <property type="entry name" value="ABC_TRANSPORTER_1"/>
    <property type="match status" value="1"/>
</dbReference>
<dbReference type="Pfam" id="PF00005">
    <property type="entry name" value="ABC_tran"/>
    <property type="match status" value="1"/>
</dbReference>
<proteinExistence type="inferred from homology"/>
<dbReference type="CDD" id="cd03214">
    <property type="entry name" value="ABC_Iron-Siderophores_B12_Hemin"/>
    <property type="match status" value="1"/>
</dbReference>
<reference evidence="6 7" key="1">
    <citation type="submission" date="2015-03" db="EMBL/GenBank/DDBJ databases">
        <authorList>
            <person name="Lepp D."/>
            <person name="Hassan Y.I."/>
            <person name="Li X.-Z."/>
            <person name="Zhou T."/>
        </authorList>
    </citation>
    <scope>NUCLEOTIDE SEQUENCE [LARGE SCALE GENOMIC DNA]</scope>
    <source>
        <strain evidence="6 7">E84</strain>
    </source>
</reference>
<dbReference type="OrthoDB" id="9805601at2"/>
<dbReference type="InterPro" id="IPR017871">
    <property type="entry name" value="ABC_transporter-like_CS"/>
</dbReference>
<dbReference type="Proteomes" id="UP000033411">
    <property type="component" value="Unassembled WGS sequence"/>
</dbReference>
<evidence type="ECO:0000256" key="3">
    <source>
        <dbReference type="ARBA" id="ARBA00022741"/>
    </source>
</evidence>
<gene>
    <name evidence="6" type="ORF">WH87_03305</name>
</gene>
<comment type="caution">
    <text evidence="6">The sequence shown here is derived from an EMBL/GenBank/DDBJ whole genome shotgun (WGS) entry which is preliminary data.</text>
</comment>
<evidence type="ECO:0000256" key="1">
    <source>
        <dbReference type="ARBA" id="ARBA00005417"/>
    </source>
</evidence>
<dbReference type="SUPFAM" id="SSF52540">
    <property type="entry name" value="P-loop containing nucleoside triphosphate hydrolases"/>
    <property type="match status" value="1"/>
</dbReference>
<evidence type="ECO:0000313" key="6">
    <source>
        <dbReference type="EMBL" id="KKC39266.1"/>
    </source>
</evidence>
<evidence type="ECO:0000313" key="7">
    <source>
        <dbReference type="Proteomes" id="UP000033411"/>
    </source>
</evidence>
<dbReference type="InterPro" id="IPR003593">
    <property type="entry name" value="AAA+_ATPase"/>
</dbReference>
<dbReference type="STRING" id="1293439.WH87_03305"/>
<dbReference type="Gene3D" id="3.40.50.300">
    <property type="entry name" value="P-loop containing nucleotide triphosphate hydrolases"/>
    <property type="match status" value="1"/>
</dbReference>
<feature type="domain" description="ABC transporter" evidence="5">
    <location>
        <begin position="5"/>
        <end position="241"/>
    </location>
</feature>
<dbReference type="InterPro" id="IPR003439">
    <property type="entry name" value="ABC_transporter-like_ATP-bd"/>
</dbReference>
<dbReference type="FunFam" id="3.40.50.300:FF:000134">
    <property type="entry name" value="Iron-enterobactin ABC transporter ATP-binding protein"/>
    <property type="match status" value="1"/>
</dbReference>
<dbReference type="GO" id="GO:0016887">
    <property type="term" value="F:ATP hydrolysis activity"/>
    <property type="evidence" value="ECO:0007669"/>
    <property type="project" value="InterPro"/>
</dbReference>
<dbReference type="PROSITE" id="PS50893">
    <property type="entry name" value="ABC_TRANSPORTER_2"/>
    <property type="match status" value="1"/>
</dbReference>
<dbReference type="GO" id="GO:0005524">
    <property type="term" value="F:ATP binding"/>
    <property type="evidence" value="ECO:0007669"/>
    <property type="project" value="UniProtKB-KW"/>
</dbReference>
<keyword evidence="2" id="KW-0813">Transport</keyword>
<dbReference type="EMBL" id="LANJ01000011">
    <property type="protein sequence ID" value="KKC39266.1"/>
    <property type="molecule type" value="Genomic_DNA"/>
</dbReference>
<evidence type="ECO:0000259" key="5">
    <source>
        <dbReference type="PROSITE" id="PS50893"/>
    </source>
</evidence>
<protein>
    <recommendedName>
        <fullName evidence="5">ABC transporter domain-containing protein</fullName>
    </recommendedName>
</protein>
<dbReference type="InterPro" id="IPR027417">
    <property type="entry name" value="P-loop_NTPase"/>
</dbReference>
<dbReference type="RefSeq" id="WP_046138505.1">
    <property type="nucleotide sequence ID" value="NZ_LANJ01000011.1"/>
</dbReference>
<organism evidence="6 7">
    <name type="scientific">Devosia epidermidihirudinis</name>
    <dbReference type="NCBI Taxonomy" id="1293439"/>
    <lineage>
        <taxon>Bacteria</taxon>
        <taxon>Pseudomonadati</taxon>
        <taxon>Pseudomonadota</taxon>
        <taxon>Alphaproteobacteria</taxon>
        <taxon>Hyphomicrobiales</taxon>
        <taxon>Devosiaceae</taxon>
        <taxon>Devosia</taxon>
    </lineage>
</organism>
<dbReference type="PANTHER" id="PTHR42794">
    <property type="entry name" value="HEMIN IMPORT ATP-BINDING PROTEIN HMUV"/>
    <property type="match status" value="1"/>
</dbReference>
<dbReference type="PANTHER" id="PTHR42794:SF2">
    <property type="entry name" value="ABC TRANSPORTER ATP-BINDING PROTEIN"/>
    <property type="match status" value="1"/>
</dbReference>
<sequence length="261" mass="27621">MSAGLDITDVSATAGGESILNGVTMRALPGSLTGLIGPNGAGKSTLLRATLGLVPTTSGTITFVGNDLPAMPRRNRARVAAFVEQIGANEAQLTAREVVMLGRIPFQSVWQAEPSPEDEQIVTEAIAAVDMSGFEHRQYNTMSGGEQQRLQIARALAQQPRLLLLDEPTNHLDVHAQLTALNLLRTRAQSGATVLLALHDLNLAAAFCDALVVLHQGRVVAQGAPQDVLTPALLRTVYNVDATLVSHPTSGRPMIAYNLPA</sequence>
<keyword evidence="3" id="KW-0547">Nucleotide-binding</keyword>
<comment type="similarity">
    <text evidence="1">Belongs to the ABC transporter superfamily.</text>
</comment>
<dbReference type="SMART" id="SM00382">
    <property type="entry name" value="AAA"/>
    <property type="match status" value="1"/>
</dbReference>
<dbReference type="AlphaFoldDB" id="A0A0F5QEV8"/>